<dbReference type="EMBL" id="CAJVPP010000211">
    <property type="protein sequence ID" value="CAG8456258.1"/>
    <property type="molecule type" value="Genomic_DNA"/>
</dbReference>
<dbReference type="InterPro" id="IPR025714">
    <property type="entry name" value="Methyltranfer_dom"/>
</dbReference>
<name>A0A9N8VKR9_FUNMO</name>
<proteinExistence type="predicted"/>
<comment type="caution">
    <text evidence="2">The sequence shown here is derived from an EMBL/GenBank/DDBJ whole genome shotgun (WGS) entry which is preliminary data.</text>
</comment>
<evidence type="ECO:0000313" key="3">
    <source>
        <dbReference type="Proteomes" id="UP000789375"/>
    </source>
</evidence>
<dbReference type="Pfam" id="PF13679">
    <property type="entry name" value="Methyltransf_32"/>
    <property type="match status" value="1"/>
</dbReference>
<organism evidence="2 3">
    <name type="scientific">Funneliformis mosseae</name>
    <name type="common">Endomycorrhizal fungus</name>
    <name type="synonym">Glomus mosseae</name>
    <dbReference type="NCBI Taxonomy" id="27381"/>
    <lineage>
        <taxon>Eukaryota</taxon>
        <taxon>Fungi</taxon>
        <taxon>Fungi incertae sedis</taxon>
        <taxon>Mucoromycota</taxon>
        <taxon>Glomeromycotina</taxon>
        <taxon>Glomeromycetes</taxon>
        <taxon>Glomerales</taxon>
        <taxon>Glomeraceae</taxon>
        <taxon>Funneliformis</taxon>
    </lineage>
</organism>
<keyword evidence="3" id="KW-1185">Reference proteome</keyword>
<sequence length="545" mass="63664">MSTQRIFLPFPLKYQTNSCNKIDNIISYTEDLINFCKQYNSLAEAHIVDFFINDTWEIIPKEWRDVFEVELENIIRENNYGSNKERNFVNKMIRLASFHEYEEDWPESLKKFIRDTKELVLSRDISVDVRRMECEKSIDKRILPGMNEKKLHEVKILSNLIASLAKDNKINSIIDLGAGQGYLSRVLAYTHNLCVCAIDASNVQTCGAQKYQFRTEKSLGFLRKGKNEEERKRNGCLNHVTQHVTSETLTSLITEWNKGSNKHIEANENTGYVRDVEAATNVKDVKEKDLKVETCSNKQVEQDDDNYLICGLHSCGQLSSTMLDLFIKNEKIKCVTNVGCCYHLLDENEIFEHGNSNDEKYSSFPLSKFFKEKKFYMGSTIRHLACQVPSRWSNQQESSINAFEHHFYRALLQYILFKKELIKDTPRIGKLRRRDFTSFSAYCAAALKKLSLPLNCITQVESEHYYHEYKKNGFMHKIIIFWTLRALLGPCFESIILLDKCLYLFEYNIVREIKCFGIFDELKSPRNMVIFLKQVSLCFQQFPLN</sequence>
<evidence type="ECO:0000259" key="1">
    <source>
        <dbReference type="Pfam" id="PF13679"/>
    </source>
</evidence>
<dbReference type="InterPro" id="IPR052220">
    <property type="entry name" value="METTL25"/>
</dbReference>
<dbReference type="AlphaFoldDB" id="A0A9N8VKR9"/>
<dbReference type="InterPro" id="IPR029063">
    <property type="entry name" value="SAM-dependent_MTases_sf"/>
</dbReference>
<dbReference type="Proteomes" id="UP000789375">
    <property type="component" value="Unassembled WGS sequence"/>
</dbReference>
<gene>
    <name evidence="2" type="ORF">FMOSSE_LOCUS1804</name>
</gene>
<dbReference type="PANTHER" id="PTHR12496">
    <property type="entry name" value="CGI-41 METHYLTRANSFERASE"/>
    <property type="match status" value="1"/>
</dbReference>
<dbReference type="SUPFAM" id="SSF53335">
    <property type="entry name" value="S-adenosyl-L-methionine-dependent methyltransferases"/>
    <property type="match status" value="1"/>
</dbReference>
<evidence type="ECO:0000313" key="2">
    <source>
        <dbReference type="EMBL" id="CAG8456258.1"/>
    </source>
</evidence>
<reference evidence="2" key="1">
    <citation type="submission" date="2021-06" db="EMBL/GenBank/DDBJ databases">
        <authorList>
            <person name="Kallberg Y."/>
            <person name="Tangrot J."/>
            <person name="Rosling A."/>
        </authorList>
    </citation>
    <scope>NUCLEOTIDE SEQUENCE</scope>
    <source>
        <strain evidence="2">87-6 pot B 2015</strain>
    </source>
</reference>
<protein>
    <submittedName>
        <fullName evidence="2">1252_t:CDS:1</fullName>
    </submittedName>
</protein>
<feature type="domain" description="Methyltransferase" evidence="1">
    <location>
        <begin position="149"/>
        <end position="347"/>
    </location>
</feature>
<accession>A0A9N8VKR9</accession>